<accession>A0AAW1SX79</accession>
<dbReference type="InterPro" id="IPR000217">
    <property type="entry name" value="Tubulin"/>
</dbReference>
<organism evidence="16 17">
    <name type="scientific">Apatococcus fuscideae</name>
    <dbReference type="NCBI Taxonomy" id="2026836"/>
    <lineage>
        <taxon>Eukaryota</taxon>
        <taxon>Viridiplantae</taxon>
        <taxon>Chlorophyta</taxon>
        <taxon>core chlorophytes</taxon>
        <taxon>Trebouxiophyceae</taxon>
        <taxon>Chlorellales</taxon>
        <taxon>Chlorellaceae</taxon>
        <taxon>Apatococcus</taxon>
    </lineage>
</organism>
<evidence type="ECO:0000256" key="13">
    <source>
        <dbReference type="ARBA" id="ARBA00046149"/>
    </source>
</evidence>
<keyword evidence="10" id="KW-0539">Nucleus</keyword>
<dbReference type="GO" id="GO:0005525">
    <property type="term" value="F:GTP binding"/>
    <property type="evidence" value="ECO:0007669"/>
    <property type="project" value="UniProtKB-UniRule"/>
</dbReference>
<dbReference type="EMBL" id="JALJOV010000717">
    <property type="protein sequence ID" value="KAK9861683.1"/>
    <property type="molecule type" value="Genomic_DNA"/>
</dbReference>
<keyword evidence="6 14" id="KW-0493">Microtubule</keyword>
<evidence type="ECO:0000256" key="9">
    <source>
        <dbReference type="ARBA" id="ARBA00023134"/>
    </source>
</evidence>
<dbReference type="Pfam" id="PF00091">
    <property type="entry name" value="Tubulin"/>
    <property type="match status" value="1"/>
</dbReference>
<evidence type="ECO:0000256" key="10">
    <source>
        <dbReference type="ARBA" id="ARBA00023242"/>
    </source>
</evidence>
<comment type="subcellular location">
    <subcellularLocation>
        <location evidence="3">Cell projection</location>
        <location evidence="3">Cilium</location>
    </subcellularLocation>
    <subcellularLocation>
        <location evidence="1">Cytoplasm</location>
        <location evidence="1">Cytoskeleton</location>
        <location evidence="1">Microtubule organizing center</location>
        <location evidence="1">Centrosome</location>
        <location evidence="1">Centriole</location>
    </subcellularLocation>
    <subcellularLocation>
        <location evidence="2">Nucleus</location>
    </subcellularLocation>
</comment>
<dbReference type="PANTHER" id="PTHR11588">
    <property type="entry name" value="TUBULIN"/>
    <property type="match status" value="1"/>
</dbReference>
<comment type="caution">
    <text evidence="16">The sequence shown here is derived from an EMBL/GenBank/DDBJ whole genome shotgun (WGS) entry which is preliminary data.</text>
</comment>
<keyword evidence="8" id="KW-0970">Cilium biogenesis/degradation</keyword>
<keyword evidence="9 14" id="KW-0342">GTP-binding</keyword>
<evidence type="ECO:0000256" key="8">
    <source>
        <dbReference type="ARBA" id="ARBA00022794"/>
    </source>
</evidence>
<dbReference type="PRINTS" id="PR01224">
    <property type="entry name" value="DELTATUBULIN"/>
</dbReference>
<evidence type="ECO:0000256" key="14">
    <source>
        <dbReference type="RuleBase" id="RU000352"/>
    </source>
</evidence>
<dbReference type="InterPro" id="IPR036525">
    <property type="entry name" value="Tubulin/FtsZ_GTPase_sf"/>
</dbReference>
<gene>
    <name evidence="16" type="ORF">WJX84_009035</name>
</gene>
<dbReference type="PROSITE" id="PS00227">
    <property type="entry name" value="TUBULIN"/>
    <property type="match status" value="1"/>
</dbReference>
<dbReference type="AlphaFoldDB" id="A0AAW1SX79"/>
<keyword evidence="7 14" id="KW-0547">Nucleotide-binding</keyword>
<dbReference type="InterPro" id="IPR008280">
    <property type="entry name" value="Tub_FtsZ_C"/>
</dbReference>
<dbReference type="Proteomes" id="UP001485043">
    <property type="component" value="Unassembled WGS sequence"/>
</dbReference>
<dbReference type="GO" id="GO:0005874">
    <property type="term" value="C:microtubule"/>
    <property type="evidence" value="ECO:0007669"/>
    <property type="project" value="UniProtKB-KW"/>
</dbReference>
<evidence type="ECO:0000256" key="5">
    <source>
        <dbReference type="ARBA" id="ARBA00014184"/>
    </source>
</evidence>
<sequence>MSLVTLQLGQCGNQVGNSLFNFLADDISRQGTTAAEDSQEVFFRPICAKGPGHGIRQQARAVLVDMEQKVVAAALRPARGASWAYPPGSSLTQQSGSGNNWARGYFEYGPKHTADVIELVRRETEAADYLGGILTLQSAAGGTGSGFGAAVMEGLRDELPSTLFLNHCVWPFDSGEVIVQSYNTLLTLQHLTASCDAIILAENSALHRTCQRMLNIPRPSLPDLNGVIAHDLASVLLPAKLRGGRQLSLLSGVIGALGAHPAYRLASLQSVPQLPSSSVDFTSFAWPGLLKRLRQMLITGAYMEEGLDWSATPLPNEQHTWQRPHNKALSALLTLRGSQASAADTGGFADPSLYPSWQVQPLSVALSSVPFARCEMSASLLSCNQACARPVARMRSRATSMLAAKAYIHQYEAFGLSLQDMQAAVNCAEETVCRYDQLG</sequence>
<proteinExistence type="inferred from homology"/>
<dbReference type="Gene3D" id="3.40.50.1440">
    <property type="entry name" value="Tubulin/FtsZ, GTPase domain"/>
    <property type="match status" value="1"/>
</dbReference>
<dbReference type="GO" id="GO:0005200">
    <property type="term" value="F:structural constituent of cytoskeleton"/>
    <property type="evidence" value="ECO:0007669"/>
    <property type="project" value="InterPro"/>
</dbReference>
<evidence type="ECO:0000313" key="16">
    <source>
        <dbReference type="EMBL" id="KAK9861683.1"/>
    </source>
</evidence>
<dbReference type="InterPro" id="IPR003008">
    <property type="entry name" value="Tubulin_FtsZ_GTPase"/>
</dbReference>
<dbReference type="CDD" id="cd02189">
    <property type="entry name" value="delta_zeta_tubulin-like"/>
    <property type="match status" value="1"/>
</dbReference>
<comment type="similarity">
    <text evidence="4 14">Belongs to the tubulin family.</text>
</comment>
<keyword evidence="11" id="KW-0966">Cell projection</keyword>
<dbReference type="GO" id="GO:0007017">
    <property type="term" value="P:microtubule-based process"/>
    <property type="evidence" value="ECO:0007669"/>
    <property type="project" value="InterPro"/>
</dbReference>
<dbReference type="SUPFAM" id="SSF52490">
    <property type="entry name" value="Tubulin nucleotide-binding domain-like"/>
    <property type="match status" value="1"/>
</dbReference>
<evidence type="ECO:0000256" key="12">
    <source>
        <dbReference type="ARBA" id="ARBA00030594"/>
    </source>
</evidence>
<dbReference type="GO" id="GO:0005929">
    <property type="term" value="C:cilium"/>
    <property type="evidence" value="ECO:0007669"/>
    <property type="project" value="UniProtKB-SubCell"/>
</dbReference>
<comment type="function">
    <text evidence="13">Acts as a positive regulator of hedgehog signaling and regulates ciliary function.</text>
</comment>
<evidence type="ECO:0000256" key="11">
    <source>
        <dbReference type="ARBA" id="ARBA00023273"/>
    </source>
</evidence>
<dbReference type="SUPFAM" id="SSF55307">
    <property type="entry name" value="Tubulin C-terminal domain-like"/>
    <property type="match status" value="1"/>
</dbReference>
<evidence type="ECO:0000259" key="15">
    <source>
        <dbReference type="SMART" id="SM00864"/>
    </source>
</evidence>
<evidence type="ECO:0000256" key="2">
    <source>
        <dbReference type="ARBA" id="ARBA00004123"/>
    </source>
</evidence>
<dbReference type="PRINTS" id="PR01161">
    <property type="entry name" value="TUBULIN"/>
</dbReference>
<dbReference type="FunFam" id="3.40.50.1440:FF:000021">
    <property type="entry name" value="Tubulin delta chain"/>
    <property type="match status" value="1"/>
</dbReference>
<evidence type="ECO:0000256" key="3">
    <source>
        <dbReference type="ARBA" id="ARBA00004138"/>
    </source>
</evidence>
<protein>
    <recommendedName>
        <fullName evidence="5">Tubulin delta chain</fullName>
    </recommendedName>
    <alternativeName>
        <fullName evidence="12">Delta-tubulin</fullName>
    </alternativeName>
</protein>
<evidence type="ECO:0000256" key="7">
    <source>
        <dbReference type="ARBA" id="ARBA00022741"/>
    </source>
</evidence>
<evidence type="ECO:0000313" key="17">
    <source>
        <dbReference type="Proteomes" id="UP001485043"/>
    </source>
</evidence>
<dbReference type="GO" id="GO:0005634">
    <property type="term" value="C:nucleus"/>
    <property type="evidence" value="ECO:0007669"/>
    <property type="project" value="UniProtKB-SubCell"/>
</dbReference>
<evidence type="ECO:0000256" key="6">
    <source>
        <dbReference type="ARBA" id="ARBA00022701"/>
    </source>
</evidence>
<dbReference type="InterPro" id="IPR017975">
    <property type="entry name" value="Tubulin_CS"/>
</dbReference>
<feature type="domain" description="Tubulin/FtsZ GTPase" evidence="15">
    <location>
        <begin position="45"/>
        <end position="243"/>
    </location>
</feature>
<dbReference type="SMART" id="SM00864">
    <property type="entry name" value="Tubulin"/>
    <property type="match status" value="1"/>
</dbReference>
<reference evidence="16 17" key="1">
    <citation type="journal article" date="2024" name="Nat. Commun.">
        <title>Phylogenomics reveals the evolutionary origins of lichenization in chlorophyte algae.</title>
        <authorList>
            <person name="Puginier C."/>
            <person name="Libourel C."/>
            <person name="Otte J."/>
            <person name="Skaloud P."/>
            <person name="Haon M."/>
            <person name="Grisel S."/>
            <person name="Petersen M."/>
            <person name="Berrin J.G."/>
            <person name="Delaux P.M."/>
            <person name="Dal Grande F."/>
            <person name="Keller J."/>
        </authorList>
    </citation>
    <scope>NUCLEOTIDE SEQUENCE [LARGE SCALE GENOMIC DNA]</scope>
    <source>
        <strain evidence="16 17">SAG 2523</strain>
    </source>
</reference>
<evidence type="ECO:0000256" key="4">
    <source>
        <dbReference type="ARBA" id="ARBA00009636"/>
    </source>
</evidence>
<dbReference type="GO" id="GO:0030030">
    <property type="term" value="P:cell projection organization"/>
    <property type="evidence" value="ECO:0007669"/>
    <property type="project" value="UniProtKB-KW"/>
</dbReference>
<dbReference type="GO" id="GO:0005814">
    <property type="term" value="C:centriole"/>
    <property type="evidence" value="ECO:0007669"/>
    <property type="project" value="UniProtKB-SubCell"/>
</dbReference>
<dbReference type="InterPro" id="IPR002967">
    <property type="entry name" value="Delta_tubulin"/>
</dbReference>
<evidence type="ECO:0000256" key="1">
    <source>
        <dbReference type="ARBA" id="ARBA00004114"/>
    </source>
</evidence>
<name>A0AAW1SX79_9CHLO</name>
<keyword evidence="17" id="KW-1185">Reference proteome</keyword>